<organism evidence="1">
    <name type="scientific">Anopheles sinensis</name>
    <name type="common">Mosquito</name>
    <dbReference type="NCBI Taxonomy" id="74873"/>
    <lineage>
        <taxon>Eukaryota</taxon>
        <taxon>Metazoa</taxon>
        <taxon>Ecdysozoa</taxon>
        <taxon>Arthropoda</taxon>
        <taxon>Hexapoda</taxon>
        <taxon>Insecta</taxon>
        <taxon>Pterygota</taxon>
        <taxon>Neoptera</taxon>
        <taxon>Endopterygota</taxon>
        <taxon>Diptera</taxon>
        <taxon>Nematocera</taxon>
        <taxon>Culicoidea</taxon>
        <taxon>Culicidae</taxon>
        <taxon>Anophelinae</taxon>
        <taxon>Anopheles</taxon>
    </lineage>
</organism>
<reference evidence="2" key="2">
    <citation type="submission" date="2020-05" db="UniProtKB">
        <authorList>
            <consortium name="EnsemblMetazoa"/>
        </authorList>
    </citation>
    <scope>IDENTIFICATION</scope>
</reference>
<dbReference type="VEuPathDB" id="VectorBase:ASIC011899"/>
<dbReference type="AlphaFoldDB" id="A0A084W1H4"/>
<dbReference type="EnsemblMetazoa" id="ASIC011899-RA">
    <property type="protein sequence ID" value="ASIC011899-PA"/>
    <property type="gene ID" value="ASIC011899"/>
</dbReference>
<sequence>MPVGNAARVEKRSAKGSFIADAANHCCTPQPSRTYHPMGGVLAVGLAFKDVSRLMVASLWVPFSHSAATASEAIISPSRRCGEEGKPTGKGRGLRDICAVSRNFTFHRSSTHEKEKERF</sequence>
<gene>
    <name evidence="1" type="ORF">ZHAS_00011899</name>
</gene>
<dbReference type="EMBL" id="KE525268">
    <property type="protein sequence ID" value="KFB44068.1"/>
    <property type="molecule type" value="Genomic_DNA"/>
</dbReference>
<evidence type="ECO:0000313" key="1">
    <source>
        <dbReference type="EMBL" id="KFB44068.1"/>
    </source>
</evidence>
<evidence type="ECO:0000313" key="3">
    <source>
        <dbReference type="Proteomes" id="UP000030765"/>
    </source>
</evidence>
<reference evidence="1 3" key="1">
    <citation type="journal article" date="2014" name="BMC Genomics">
        <title>Genome sequence of Anopheles sinensis provides insight into genetics basis of mosquito competence for malaria parasites.</title>
        <authorList>
            <person name="Zhou D."/>
            <person name="Zhang D."/>
            <person name="Ding G."/>
            <person name="Shi L."/>
            <person name="Hou Q."/>
            <person name="Ye Y."/>
            <person name="Xu Y."/>
            <person name="Zhou H."/>
            <person name="Xiong C."/>
            <person name="Li S."/>
            <person name="Yu J."/>
            <person name="Hong S."/>
            <person name="Yu X."/>
            <person name="Zou P."/>
            <person name="Chen C."/>
            <person name="Chang X."/>
            <person name="Wang W."/>
            <person name="Lv Y."/>
            <person name="Sun Y."/>
            <person name="Ma L."/>
            <person name="Shen B."/>
            <person name="Zhu C."/>
        </authorList>
    </citation>
    <scope>NUCLEOTIDE SEQUENCE [LARGE SCALE GENOMIC DNA]</scope>
</reference>
<accession>A0A084W1H4</accession>
<evidence type="ECO:0000313" key="2">
    <source>
        <dbReference type="EnsemblMetazoa" id="ASIC011899-PA"/>
    </source>
</evidence>
<dbReference type="Proteomes" id="UP000030765">
    <property type="component" value="Unassembled WGS sequence"/>
</dbReference>
<dbReference type="EMBL" id="ATLV01019345">
    <property type="status" value="NOT_ANNOTATED_CDS"/>
    <property type="molecule type" value="Genomic_DNA"/>
</dbReference>
<protein>
    <submittedName>
        <fullName evidence="1 2">Uncharacterized protein</fullName>
    </submittedName>
</protein>
<keyword evidence="3" id="KW-1185">Reference proteome</keyword>
<proteinExistence type="predicted"/>
<name>A0A084W1H4_ANOSI</name>